<feature type="region of interest" description="Disordered" evidence="1">
    <location>
        <begin position="193"/>
        <end position="213"/>
    </location>
</feature>
<organism evidence="2">
    <name type="scientific">Trypanosoma congolense (strain IL3000)</name>
    <dbReference type="NCBI Taxonomy" id="1068625"/>
    <lineage>
        <taxon>Eukaryota</taxon>
        <taxon>Discoba</taxon>
        <taxon>Euglenozoa</taxon>
        <taxon>Kinetoplastea</taxon>
        <taxon>Metakinetoplastina</taxon>
        <taxon>Trypanosomatida</taxon>
        <taxon>Trypanosomatidae</taxon>
        <taxon>Trypanosoma</taxon>
        <taxon>Nannomonas</taxon>
    </lineage>
</organism>
<dbReference type="AlphaFoldDB" id="G0V030"/>
<gene>
    <name evidence="2" type="ORF">TCIL3000_11_4050</name>
</gene>
<reference evidence="2" key="1">
    <citation type="journal article" date="2012" name="Proc. Natl. Acad. Sci. U.S.A.">
        <title>Antigenic diversity is generated by distinct evolutionary mechanisms in African trypanosome species.</title>
        <authorList>
            <person name="Jackson A.P."/>
            <person name="Berry A."/>
            <person name="Aslett M."/>
            <person name="Allison H.C."/>
            <person name="Burton P."/>
            <person name="Vavrova-Anderson J."/>
            <person name="Brown R."/>
            <person name="Browne H."/>
            <person name="Corton N."/>
            <person name="Hauser H."/>
            <person name="Gamble J."/>
            <person name="Gilderthorp R."/>
            <person name="Marcello L."/>
            <person name="McQuillan J."/>
            <person name="Otto T.D."/>
            <person name="Quail M.A."/>
            <person name="Sanders M.J."/>
            <person name="van Tonder A."/>
            <person name="Ginger M.L."/>
            <person name="Field M.C."/>
            <person name="Barry J.D."/>
            <person name="Hertz-Fowler C."/>
            <person name="Berriman M."/>
        </authorList>
    </citation>
    <scope>NUCLEOTIDE SEQUENCE</scope>
    <source>
        <strain evidence="2">IL3000</strain>
    </source>
</reference>
<name>G0V030_TRYCI</name>
<evidence type="ECO:0000256" key="1">
    <source>
        <dbReference type="SAM" id="MobiDB-lite"/>
    </source>
</evidence>
<dbReference type="VEuPathDB" id="TriTrypDB:TcIL3000.11.4050"/>
<sequence length="302" mass="33079">MVSQNNVRENISIAFHMSNYATPYGDSQIPGNHPGHRLKRLGRQFAPDPINGDALRSDLHAIDTGICQYRQVAQTDQNNVKNLMLSRGAHNPNYVLDSVRGGRRHFGELRGKEQHACGRRALGPPPGAEASVAVCGRAPGVYNYNRNGALVDAMFEGRERRSRLEKAGKAMVGRPLDHNPLYLGFFYAPSGEPTHKTRAASETAPPAEPTPPAEVVCTPAVEAEAELDADIQPLPPVVIGTAGIKAPIYPTTKASDQMRGGFMTLVRNDGQHFARRRQNELKASRLEEIQLVEKLPKVVTRN</sequence>
<dbReference type="EMBL" id="HE575324">
    <property type="protein sequence ID" value="CCC95000.1"/>
    <property type="molecule type" value="Genomic_DNA"/>
</dbReference>
<evidence type="ECO:0000313" key="2">
    <source>
        <dbReference type="EMBL" id="CCC95000.1"/>
    </source>
</evidence>
<protein>
    <submittedName>
        <fullName evidence="2">Uncharacterized protein</fullName>
    </submittedName>
</protein>
<proteinExistence type="predicted"/>
<accession>G0V030</accession>